<proteinExistence type="predicted"/>
<evidence type="ECO:0000313" key="2">
    <source>
        <dbReference type="Proteomes" id="UP000254737"/>
    </source>
</evidence>
<organism evidence="1 2">
    <name type="scientific">Empedobacter falsenii</name>
    <dbReference type="NCBI Taxonomy" id="343874"/>
    <lineage>
        <taxon>Bacteria</taxon>
        <taxon>Pseudomonadati</taxon>
        <taxon>Bacteroidota</taxon>
        <taxon>Flavobacteriia</taxon>
        <taxon>Flavobacteriales</taxon>
        <taxon>Weeksellaceae</taxon>
        <taxon>Empedobacter</taxon>
    </lineage>
</organism>
<name>A0A376GF71_9FLAO</name>
<dbReference type="Proteomes" id="UP000254737">
    <property type="component" value="Unassembled WGS sequence"/>
</dbReference>
<gene>
    <name evidence="1" type="ORF">NCTC13456_02643</name>
</gene>
<dbReference type="EMBL" id="UFXS01000001">
    <property type="protein sequence ID" value="STD59014.1"/>
    <property type="molecule type" value="Genomic_DNA"/>
</dbReference>
<evidence type="ECO:0000313" key="1">
    <source>
        <dbReference type="EMBL" id="STD59014.1"/>
    </source>
</evidence>
<dbReference type="AlphaFoldDB" id="A0A376GF71"/>
<reference evidence="1 2" key="1">
    <citation type="submission" date="2018-06" db="EMBL/GenBank/DDBJ databases">
        <authorList>
            <consortium name="Pathogen Informatics"/>
            <person name="Doyle S."/>
        </authorList>
    </citation>
    <scope>NUCLEOTIDE SEQUENCE [LARGE SCALE GENOMIC DNA]</scope>
    <source>
        <strain evidence="1 2">NCTC13456</strain>
    </source>
</reference>
<sequence length="29" mass="3530">MEDELIYFRELLDTDVAHGFSKFIRMQKP</sequence>
<accession>A0A376GF71</accession>
<protein>
    <submittedName>
        <fullName evidence="1">Uncharacterized protein</fullName>
    </submittedName>
</protein>